<dbReference type="InterPro" id="IPR036291">
    <property type="entry name" value="NAD(P)-bd_dom_sf"/>
</dbReference>
<sequence length="317" mass="34761">MSTNHIDDSPRFDGQTILVTGTTNGLGRSTSFELVKRGVETLIMGVRNVSRGEALKTELLALVPQVTVHVVELQLDDFTSVMAFSNHVASITSGLDVAVLNAGVGGYDFKLSKSGHENIMQVNVYSNTLLALELLPLLDQTAKEKSRPSRLTWVGSFVQMDHSFTKKSLAPGVSVMNQLDDVNRFDKSRYQDSKLMATLVVERLAQHVNKDLIILNEVSPGPALTNFGATYPAYFRIALSIAGHFINKDKQIANGVKKYLHAMAVVEQESHGQYISDYKLAPRAPFAMSVDGQSVGDNLFTELIAECYKADTSLNHI</sequence>
<dbReference type="PANTHER" id="PTHR24320">
    <property type="entry name" value="RETINOL DEHYDROGENASE"/>
    <property type="match status" value="1"/>
</dbReference>
<dbReference type="PRINTS" id="PR00081">
    <property type="entry name" value="GDHRDH"/>
</dbReference>
<keyword evidence="5" id="KW-1185">Reference proteome</keyword>
<evidence type="ECO:0000256" key="2">
    <source>
        <dbReference type="ARBA" id="ARBA00022857"/>
    </source>
</evidence>
<evidence type="ECO:0000313" key="4">
    <source>
        <dbReference type="EMBL" id="WZH42237.1"/>
    </source>
</evidence>
<evidence type="ECO:0000256" key="3">
    <source>
        <dbReference type="ARBA" id="ARBA00023002"/>
    </source>
</evidence>
<dbReference type="Proteomes" id="UP001489902">
    <property type="component" value="Chromosome 2"/>
</dbReference>
<dbReference type="PANTHER" id="PTHR24320:SF252">
    <property type="entry name" value="DEHYDROGENASE_REDUCTASE FAMILY PROTEIN, PUTATIVE (AFU_ORTHOLOGUE AFUA_3G08550)-RELATED"/>
    <property type="match status" value="1"/>
</dbReference>
<dbReference type="EMBL" id="CP151261">
    <property type="protein sequence ID" value="WZH42237.1"/>
    <property type="molecule type" value="Genomic_DNA"/>
</dbReference>
<organism evidence="4 5">
    <name type="scientific">Fusarium acuminatum</name>
    <dbReference type="NCBI Taxonomy" id="5515"/>
    <lineage>
        <taxon>Eukaryota</taxon>
        <taxon>Fungi</taxon>
        <taxon>Dikarya</taxon>
        <taxon>Ascomycota</taxon>
        <taxon>Pezizomycotina</taxon>
        <taxon>Sordariomycetes</taxon>
        <taxon>Hypocreomycetidae</taxon>
        <taxon>Hypocreales</taxon>
        <taxon>Nectriaceae</taxon>
        <taxon>Fusarium</taxon>
        <taxon>Fusarium tricinctum species complex</taxon>
    </lineage>
</organism>
<protein>
    <submittedName>
        <fullName evidence="4">Uncharacterized protein</fullName>
    </submittedName>
</protein>
<keyword evidence="3" id="KW-0560">Oxidoreductase</keyword>
<dbReference type="SUPFAM" id="SSF51735">
    <property type="entry name" value="NAD(P)-binding Rossmann-fold domains"/>
    <property type="match status" value="1"/>
</dbReference>
<gene>
    <name evidence="4" type="ORF">QYS62_003227</name>
</gene>
<dbReference type="Pfam" id="PF00106">
    <property type="entry name" value="adh_short"/>
    <property type="match status" value="1"/>
</dbReference>
<evidence type="ECO:0000256" key="1">
    <source>
        <dbReference type="ARBA" id="ARBA00006484"/>
    </source>
</evidence>
<dbReference type="Gene3D" id="3.40.50.720">
    <property type="entry name" value="NAD(P)-binding Rossmann-like Domain"/>
    <property type="match status" value="1"/>
</dbReference>
<reference evidence="4 5" key="1">
    <citation type="submission" date="2024-04" db="EMBL/GenBank/DDBJ databases">
        <title>Complete genome sequence of Fusarium acuminatum.</title>
        <authorList>
            <person name="Lan B."/>
        </authorList>
    </citation>
    <scope>NUCLEOTIDE SEQUENCE [LARGE SCALE GENOMIC DNA]</scope>
    <source>
        <strain evidence="4">1A</strain>
    </source>
</reference>
<name>A0ABZ2WNE2_9HYPO</name>
<proteinExistence type="inferred from homology"/>
<comment type="similarity">
    <text evidence="1">Belongs to the short-chain dehydrogenases/reductases (SDR) family.</text>
</comment>
<dbReference type="InterPro" id="IPR002347">
    <property type="entry name" value="SDR_fam"/>
</dbReference>
<evidence type="ECO:0000313" key="5">
    <source>
        <dbReference type="Proteomes" id="UP001489902"/>
    </source>
</evidence>
<accession>A0ABZ2WNE2</accession>
<keyword evidence="2" id="KW-0521">NADP</keyword>